<evidence type="ECO:0000256" key="3">
    <source>
        <dbReference type="ARBA" id="ARBA00022692"/>
    </source>
</evidence>
<feature type="transmembrane region" description="Helical" evidence="7">
    <location>
        <begin position="352"/>
        <end position="370"/>
    </location>
</feature>
<feature type="compositionally biased region" description="Polar residues" evidence="6">
    <location>
        <begin position="48"/>
        <end position="57"/>
    </location>
</feature>
<dbReference type="InterPro" id="IPR020846">
    <property type="entry name" value="MFS_dom"/>
</dbReference>
<comment type="subcellular location">
    <subcellularLocation>
        <location evidence="1">Membrane</location>
        <topology evidence="1">Multi-pass membrane protein</topology>
    </subcellularLocation>
</comment>
<dbReference type="PANTHER" id="PTHR43791">
    <property type="entry name" value="PERMEASE-RELATED"/>
    <property type="match status" value="1"/>
</dbReference>
<reference evidence="9" key="1">
    <citation type="journal article" date="2021" name="Nat. Commun.">
        <title>Genetic determinants of endophytism in the Arabidopsis root mycobiome.</title>
        <authorList>
            <person name="Mesny F."/>
            <person name="Miyauchi S."/>
            <person name="Thiergart T."/>
            <person name="Pickel B."/>
            <person name="Atanasova L."/>
            <person name="Karlsson M."/>
            <person name="Huettel B."/>
            <person name="Barry K.W."/>
            <person name="Haridas S."/>
            <person name="Chen C."/>
            <person name="Bauer D."/>
            <person name="Andreopoulos W."/>
            <person name="Pangilinan J."/>
            <person name="LaButti K."/>
            <person name="Riley R."/>
            <person name="Lipzen A."/>
            <person name="Clum A."/>
            <person name="Drula E."/>
            <person name="Henrissat B."/>
            <person name="Kohler A."/>
            <person name="Grigoriev I.V."/>
            <person name="Martin F.M."/>
            <person name="Hacquard S."/>
        </authorList>
    </citation>
    <scope>NUCLEOTIDE SEQUENCE</scope>
    <source>
        <strain evidence="9">MPI-CAGE-AT-0016</strain>
    </source>
</reference>
<organism evidence="9 10">
    <name type="scientific">Plectosphaerella cucumerina</name>
    <dbReference type="NCBI Taxonomy" id="40658"/>
    <lineage>
        <taxon>Eukaryota</taxon>
        <taxon>Fungi</taxon>
        <taxon>Dikarya</taxon>
        <taxon>Ascomycota</taxon>
        <taxon>Pezizomycotina</taxon>
        <taxon>Sordariomycetes</taxon>
        <taxon>Hypocreomycetidae</taxon>
        <taxon>Glomerellales</taxon>
        <taxon>Plectosphaerellaceae</taxon>
        <taxon>Plectosphaerella</taxon>
    </lineage>
</organism>
<dbReference type="GO" id="GO:0016020">
    <property type="term" value="C:membrane"/>
    <property type="evidence" value="ECO:0007669"/>
    <property type="project" value="UniProtKB-SubCell"/>
</dbReference>
<evidence type="ECO:0000256" key="2">
    <source>
        <dbReference type="ARBA" id="ARBA00022448"/>
    </source>
</evidence>
<keyword evidence="4 7" id="KW-1133">Transmembrane helix</keyword>
<dbReference type="InterPro" id="IPR036259">
    <property type="entry name" value="MFS_trans_sf"/>
</dbReference>
<dbReference type="SUPFAM" id="SSF103473">
    <property type="entry name" value="MFS general substrate transporter"/>
    <property type="match status" value="1"/>
</dbReference>
<dbReference type="Gene3D" id="1.20.1250.20">
    <property type="entry name" value="MFS general substrate transporter like domains"/>
    <property type="match status" value="2"/>
</dbReference>
<feature type="transmembrane region" description="Helical" evidence="7">
    <location>
        <begin position="317"/>
        <end position="340"/>
    </location>
</feature>
<evidence type="ECO:0000313" key="9">
    <source>
        <dbReference type="EMBL" id="KAH7353955.1"/>
    </source>
</evidence>
<gene>
    <name evidence="9" type="ORF">B0T11DRAFT_122116</name>
</gene>
<proteinExistence type="predicted"/>
<evidence type="ECO:0000256" key="5">
    <source>
        <dbReference type="ARBA" id="ARBA00023136"/>
    </source>
</evidence>
<feature type="domain" description="Major facilitator superfamily (MFS) profile" evidence="8">
    <location>
        <begin position="86"/>
        <end position="501"/>
    </location>
</feature>
<dbReference type="FunFam" id="1.20.1250.20:FF:000013">
    <property type="entry name" value="MFS general substrate transporter"/>
    <property type="match status" value="1"/>
</dbReference>
<dbReference type="GO" id="GO:0022857">
    <property type="term" value="F:transmembrane transporter activity"/>
    <property type="evidence" value="ECO:0007669"/>
    <property type="project" value="InterPro"/>
</dbReference>
<sequence length="532" mass="58568">MAARNDEVSYTNDQPPSYNNQPGQTPVGTSDKVSYSNDEGAAEKAIKSSDSSSGNAENLENGGYAELFVVDKAVEKAVLRKLDYRIVPMIMWVYLMNMMDRVNIGNARIFDMEKDLNLGPNQFQMAVSLLFVTYCLFEAPSNMIIKKMKPARYLAGLTVAWGIVATFSAFVNDFGALVGCRLLLGFFEAGFFPGVVLYLSMFYGRRSLALRIAYFYSTAALSGLAGGLVAYGIGHIHGYAGWSAWRWIILINGLPTIVTGAVIPFVLPNSPETAKFLTDEDRANLEKIHNVQLGRARNLRHMEKPDVIAAVKDWTTWAYCFALFPLLTMLYSFVVFLPTIIDGMGEWSRTEVQAMTVPVYAFGAIVYIVCARFSDLTQQRGLFVIGSIIASMIGYGMLLADAGTAVSYAGCFFVVVGIFTGAGISFAWVPTNNPRYGKRAFSTGMHLTIGNSSGVASPFLFSSNHAPKFIPGYSASIGLLFFSLCLNLALHLHFKRQNKLRDQGKFDHLMEGKTDVEIEGMGETSPRFRFAV</sequence>
<feature type="transmembrane region" description="Helical" evidence="7">
    <location>
        <begin position="151"/>
        <end position="170"/>
    </location>
</feature>
<dbReference type="OrthoDB" id="2962993at2759"/>
<dbReference type="FunFam" id="1.20.1250.20:FF:000057">
    <property type="entry name" value="MFS general substrate transporter"/>
    <property type="match status" value="1"/>
</dbReference>
<keyword evidence="10" id="KW-1185">Reference proteome</keyword>
<feature type="transmembrane region" description="Helical" evidence="7">
    <location>
        <begin position="213"/>
        <end position="233"/>
    </location>
</feature>
<evidence type="ECO:0000256" key="4">
    <source>
        <dbReference type="ARBA" id="ARBA00022989"/>
    </source>
</evidence>
<feature type="compositionally biased region" description="Polar residues" evidence="6">
    <location>
        <begin position="8"/>
        <end position="37"/>
    </location>
</feature>
<feature type="transmembrane region" description="Helical" evidence="7">
    <location>
        <begin position="382"/>
        <end position="400"/>
    </location>
</feature>
<evidence type="ECO:0000256" key="7">
    <source>
        <dbReference type="SAM" id="Phobius"/>
    </source>
</evidence>
<feature type="transmembrane region" description="Helical" evidence="7">
    <location>
        <begin position="245"/>
        <end position="267"/>
    </location>
</feature>
<dbReference type="PROSITE" id="PS50850">
    <property type="entry name" value="MFS"/>
    <property type="match status" value="1"/>
</dbReference>
<evidence type="ECO:0000259" key="8">
    <source>
        <dbReference type="PROSITE" id="PS50850"/>
    </source>
</evidence>
<dbReference type="InterPro" id="IPR011701">
    <property type="entry name" value="MFS"/>
</dbReference>
<feature type="transmembrane region" description="Helical" evidence="7">
    <location>
        <begin position="182"/>
        <end position="201"/>
    </location>
</feature>
<protein>
    <submittedName>
        <fullName evidence="9">High-affinity nicotinic acid transporter</fullName>
    </submittedName>
</protein>
<accession>A0A8K0T8S2</accession>
<comment type="caution">
    <text evidence="9">The sequence shown here is derived from an EMBL/GenBank/DDBJ whole genome shotgun (WGS) entry which is preliminary data.</text>
</comment>
<dbReference type="EMBL" id="JAGPXD010000005">
    <property type="protein sequence ID" value="KAH7353955.1"/>
    <property type="molecule type" value="Genomic_DNA"/>
</dbReference>
<evidence type="ECO:0000313" key="10">
    <source>
        <dbReference type="Proteomes" id="UP000813385"/>
    </source>
</evidence>
<evidence type="ECO:0000256" key="6">
    <source>
        <dbReference type="SAM" id="MobiDB-lite"/>
    </source>
</evidence>
<dbReference type="Proteomes" id="UP000813385">
    <property type="component" value="Unassembled WGS sequence"/>
</dbReference>
<feature type="region of interest" description="Disordered" evidence="6">
    <location>
        <begin position="1"/>
        <end position="57"/>
    </location>
</feature>
<dbReference type="AlphaFoldDB" id="A0A8K0T8S2"/>
<keyword evidence="3 7" id="KW-0812">Transmembrane</keyword>
<name>A0A8K0T8S2_9PEZI</name>
<feature type="transmembrane region" description="Helical" evidence="7">
    <location>
        <begin position="406"/>
        <end position="429"/>
    </location>
</feature>
<dbReference type="Pfam" id="PF07690">
    <property type="entry name" value="MFS_1"/>
    <property type="match status" value="1"/>
</dbReference>
<dbReference type="PANTHER" id="PTHR43791:SF91">
    <property type="entry name" value="MAJOR FACILITATOR SUPERFAMILY (MFS) PROFILE DOMAIN-CONTAINING PROTEIN-RELATED"/>
    <property type="match status" value="1"/>
</dbReference>
<keyword evidence="5 7" id="KW-0472">Membrane</keyword>
<feature type="transmembrane region" description="Helical" evidence="7">
    <location>
        <begin position="441"/>
        <end position="461"/>
    </location>
</feature>
<keyword evidence="2" id="KW-0813">Transport</keyword>
<feature type="transmembrane region" description="Helical" evidence="7">
    <location>
        <begin position="473"/>
        <end position="494"/>
    </location>
</feature>
<evidence type="ECO:0000256" key="1">
    <source>
        <dbReference type="ARBA" id="ARBA00004141"/>
    </source>
</evidence>